<proteinExistence type="predicted"/>
<sequence>MPDKLNIFLSKHSNLGLAEFRYKNSDKIQLMIDAGYQGFIVNRNDWAEFSEPINSTEQLKFNQECLTIYPSLNEKLVGSSKTLKYYGIGFNQGRYLWLENEDFE</sequence>
<gene>
    <name evidence="1" type="ORF">OLW01_13810</name>
</gene>
<dbReference type="Proteomes" id="UP001163726">
    <property type="component" value="Chromosome"/>
</dbReference>
<reference evidence="1" key="1">
    <citation type="submission" date="2022-10" db="EMBL/GenBank/DDBJ databases">
        <title>Catenovulum adriacola sp. nov. isolated in the Harbour of Susak.</title>
        <authorList>
            <person name="Schoch T."/>
            <person name="Reich S.J."/>
            <person name="Stoeferle S."/>
            <person name="Flaiz M."/>
            <person name="Kazda M."/>
            <person name="Riedel C.U."/>
            <person name="Duerre P."/>
        </authorList>
    </citation>
    <scope>NUCLEOTIDE SEQUENCE</scope>
    <source>
        <strain evidence="1">TS8</strain>
    </source>
</reference>
<accession>A0ABY7AKZ4</accession>
<name>A0ABY7AKZ4_9ALTE</name>
<evidence type="ECO:0000313" key="2">
    <source>
        <dbReference type="Proteomes" id="UP001163726"/>
    </source>
</evidence>
<dbReference type="EMBL" id="CP109965">
    <property type="protein sequence ID" value="WAJ70199.1"/>
    <property type="molecule type" value="Genomic_DNA"/>
</dbReference>
<keyword evidence="2" id="KW-1185">Reference proteome</keyword>
<evidence type="ECO:0000313" key="1">
    <source>
        <dbReference type="EMBL" id="WAJ70199.1"/>
    </source>
</evidence>
<protein>
    <submittedName>
        <fullName evidence="1">Uncharacterized protein</fullName>
    </submittedName>
</protein>
<dbReference type="RefSeq" id="WP_268074503.1">
    <property type="nucleotide sequence ID" value="NZ_CP109965.1"/>
</dbReference>
<organism evidence="1 2">
    <name type="scientific">Catenovulum adriaticum</name>
    <dbReference type="NCBI Taxonomy" id="2984846"/>
    <lineage>
        <taxon>Bacteria</taxon>
        <taxon>Pseudomonadati</taxon>
        <taxon>Pseudomonadota</taxon>
        <taxon>Gammaproteobacteria</taxon>
        <taxon>Alteromonadales</taxon>
        <taxon>Alteromonadaceae</taxon>
        <taxon>Catenovulum</taxon>
    </lineage>
</organism>